<evidence type="ECO:0000313" key="3">
    <source>
        <dbReference type="EMBL" id="VAW53750.1"/>
    </source>
</evidence>
<reference evidence="3" key="1">
    <citation type="submission" date="2018-06" db="EMBL/GenBank/DDBJ databases">
        <authorList>
            <person name="Zhirakovskaya E."/>
        </authorList>
    </citation>
    <scope>NUCLEOTIDE SEQUENCE</scope>
</reference>
<dbReference type="EMBL" id="UOFE01000035">
    <property type="protein sequence ID" value="VAW53750.1"/>
    <property type="molecule type" value="Genomic_DNA"/>
</dbReference>
<keyword evidence="3" id="KW-0808">Transferase</keyword>
<dbReference type="AlphaFoldDB" id="A0A3B0WMJ0"/>
<name>A0A3B0WMJ0_9ZZZZ</name>
<protein>
    <submittedName>
        <fullName evidence="3">Glycosyltransferase-like</fullName>
    </submittedName>
</protein>
<accession>A0A3B0WMJ0</accession>
<dbReference type="PANTHER" id="PTHR45947:SF3">
    <property type="entry name" value="SULFOQUINOVOSYL TRANSFERASE SQD2"/>
    <property type="match status" value="1"/>
</dbReference>
<organism evidence="3">
    <name type="scientific">hydrothermal vent metagenome</name>
    <dbReference type="NCBI Taxonomy" id="652676"/>
    <lineage>
        <taxon>unclassified sequences</taxon>
        <taxon>metagenomes</taxon>
        <taxon>ecological metagenomes</taxon>
    </lineage>
</organism>
<dbReference type="InterPro" id="IPR001296">
    <property type="entry name" value="Glyco_trans_1"/>
</dbReference>
<evidence type="ECO:0000259" key="2">
    <source>
        <dbReference type="Pfam" id="PF13439"/>
    </source>
</evidence>
<dbReference type="Pfam" id="PF13439">
    <property type="entry name" value="Glyco_transf_4"/>
    <property type="match status" value="1"/>
</dbReference>
<dbReference type="Gene3D" id="3.40.50.2000">
    <property type="entry name" value="Glycogen Phosphorylase B"/>
    <property type="match status" value="2"/>
</dbReference>
<dbReference type="InterPro" id="IPR050194">
    <property type="entry name" value="Glycosyltransferase_grp1"/>
</dbReference>
<dbReference type="InterPro" id="IPR028098">
    <property type="entry name" value="Glyco_trans_4-like_N"/>
</dbReference>
<sequence>MTIRIAHFIDTQNKGGAEVTLMDLAIYQKNAGHDVFIYHHNNAYINELCNLHKIKSLPIPSHKHYKHTYTLPLYSIAFARSLNKYNIEVLHSHLFGPITGNALAAKLSGTRHIGTLHDIYMIEEKPSRIKLLLLSYKLGTQLVCVSKDMAIFYQQRLAINANKITTIYNAAMARNAPDEETKQAIYKRYAINKNNIIIATVGRLVPLKRIDWIIDALGAIDKQLLDQVSLLIIGDGPENKSLLKLAEGALSGNIIFTGEIENVSDLLNMSDIYVQFSNTEGLSRSIIEALACRLPCVVSDVGGNRELVLHNKNGFTIPASNRKQLSKNLSSLIRDKDLRKNFGSESLHHFKKNFNFDDFQINYLNIYKK</sequence>
<dbReference type="CDD" id="cd03801">
    <property type="entry name" value="GT4_PimA-like"/>
    <property type="match status" value="1"/>
</dbReference>
<feature type="domain" description="Glycosyltransferase subfamily 4-like N-terminal" evidence="2">
    <location>
        <begin position="15"/>
        <end position="170"/>
    </location>
</feature>
<dbReference type="SUPFAM" id="SSF53756">
    <property type="entry name" value="UDP-Glycosyltransferase/glycogen phosphorylase"/>
    <property type="match status" value="1"/>
</dbReference>
<gene>
    <name evidence="3" type="ORF">MNBD_GAMMA05-1250</name>
</gene>
<dbReference type="PANTHER" id="PTHR45947">
    <property type="entry name" value="SULFOQUINOVOSYL TRANSFERASE SQD2"/>
    <property type="match status" value="1"/>
</dbReference>
<dbReference type="GO" id="GO:0016757">
    <property type="term" value="F:glycosyltransferase activity"/>
    <property type="evidence" value="ECO:0007669"/>
    <property type="project" value="InterPro"/>
</dbReference>
<dbReference type="Pfam" id="PF00534">
    <property type="entry name" value="Glycos_transf_1"/>
    <property type="match status" value="1"/>
</dbReference>
<proteinExistence type="predicted"/>
<evidence type="ECO:0000259" key="1">
    <source>
        <dbReference type="Pfam" id="PF00534"/>
    </source>
</evidence>
<feature type="domain" description="Glycosyl transferase family 1" evidence="1">
    <location>
        <begin position="184"/>
        <end position="345"/>
    </location>
</feature>